<protein>
    <submittedName>
        <fullName evidence="2">Uncharacterized protein</fullName>
    </submittedName>
</protein>
<comment type="caution">
    <text evidence="2">The sequence shown here is derived from an EMBL/GenBank/DDBJ whole genome shotgun (WGS) entry which is preliminary data.</text>
</comment>
<feature type="region of interest" description="Disordered" evidence="1">
    <location>
        <begin position="559"/>
        <end position="652"/>
    </location>
</feature>
<feature type="compositionally biased region" description="Polar residues" evidence="1">
    <location>
        <begin position="20"/>
        <end position="33"/>
    </location>
</feature>
<evidence type="ECO:0000313" key="7">
    <source>
        <dbReference type="Proteomes" id="UP000324907"/>
    </source>
</evidence>
<feature type="compositionally biased region" description="Basic and acidic residues" evidence="1">
    <location>
        <begin position="559"/>
        <end position="624"/>
    </location>
</feature>
<proteinExistence type="predicted"/>
<evidence type="ECO:0000313" key="2">
    <source>
        <dbReference type="EMBL" id="KAA0149587.1"/>
    </source>
</evidence>
<name>A0A5A8CAA7_CAFRO</name>
<sequence>MARAGDDMMQGLPDPEAEYSTFSGPASTGTGTPKPTMLAPYDIGQPASLEWQGPKMWLLIKEGIHIILDRILLKDPSHLSSKCPLYSRLSRVEKRALVLRYATALVLRTPLRRDVLVDTVSMCVFEACEQEAVLEAPADGKRKPRQPFMQKVMGEALQELLGDDADSEDEDVMSALLQHKATDVVINDAVDRMRDVWMSASVAMFFDRLADGDKPPPVIHCPEVQRHLGIDYFLPPPPELASADERSLSEAIRADEEDAGKETVFAANLKKALRLARQQRSKSRRHQEQHRAYLEASGPVAAAAAAAAAEAAGLSPSAAAAAAAAAGPTGEAASAAAALTSPGGLAATAPAVPSREELLTGSVGAALRSLRVSSAGTAAAASIGEAALTRAAAASVAAVTAAAEASSDEDDDGTASTVSSPLWLSLRGMVGCNLWRDGVWPIISNDGHLTWVRFAKSDAERFWFLDGSDAIALVPMFLAWTHTVVVSARHELHAIGDALADHRQEDVSRGVQTHLENAVAAALLLKIADYALEMSEAAKASTLSRRILQEWDEEEAAERERLRQREEKEHTRRLKAEETRRKEEAARRAKQEAERRKAEAAAARREQDRKRKEEETRREEERLLSLDAPARLSPGASPSPASHAGGVSSGLSLPRSEGISLSMGVSLVDTGVTDAHAPPAPADRHLAPATSIGASIGGDRGAGVMGLGGGSSAVPGHDDSSGLGSGILSGSSVASMGLGPLAGLGNDDVGSLMGGIGIGIGGGFTLSDEGHAAGGGHDPHSSDVGGDGSGTSLNVSLSFLDS</sequence>
<keyword evidence="6" id="KW-1185">Reference proteome</keyword>
<feature type="region of interest" description="Disordered" evidence="1">
    <location>
        <begin position="769"/>
        <end position="789"/>
    </location>
</feature>
<feature type="region of interest" description="Disordered" evidence="1">
    <location>
        <begin position="1"/>
        <end position="35"/>
    </location>
</feature>
<evidence type="ECO:0000313" key="4">
    <source>
        <dbReference type="EMBL" id="KAA0177074.1"/>
    </source>
</evidence>
<dbReference type="Proteomes" id="UP000322899">
    <property type="component" value="Unassembled WGS sequence"/>
</dbReference>
<dbReference type="Proteomes" id="UP000323011">
    <property type="component" value="Unassembled WGS sequence"/>
</dbReference>
<dbReference type="EMBL" id="VLTL01000002">
    <property type="protein sequence ID" value="KAA0172182.1"/>
    <property type="molecule type" value="Genomic_DNA"/>
</dbReference>
<evidence type="ECO:0000256" key="1">
    <source>
        <dbReference type="SAM" id="MobiDB-lite"/>
    </source>
</evidence>
<dbReference type="Proteomes" id="UP000324907">
    <property type="component" value="Unassembled WGS sequence"/>
</dbReference>
<feature type="compositionally biased region" description="Low complexity" evidence="1">
    <location>
        <begin position="628"/>
        <end position="650"/>
    </location>
</feature>
<evidence type="ECO:0000313" key="6">
    <source>
        <dbReference type="Proteomes" id="UP000323011"/>
    </source>
</evidence>
<organism evidence="2 6">
    <name type="scientific">Cafeteria roenbergensis</name>
    <name type="common">Marine flagellate</name>
    <dbReference type="NCBI Taxonomy" id="33653"/>
    <lineage>
        <taxon>Eukaryota</taxon>
        <taxon>Sar</taxon>
        <taxon>Stramenopiles</taxon>
        <taxon>Bigyra</taxon>
        <taxon>Opalozoa</taxon>
        <taxon>Bicosoecida</taxon>
        <taxon>Cafeteriaceae</taxon>
        <taxon>Cafeteria</taxon>
    </lineage>
</organism>
<gene>
    <name evidence="4" type="ORF">FNF27_01404</name>
    <name evidence="3" type="ORF">FNF28_00185</name>
    <name evidence="2" type="ORF">FNF29_05799</name>
</gene>
<reference evidence="5 6" key="1">
    <citation type="submission" date="2019-07" db="EMBL/GenBank/DDBJ databases">
        <title>Genomes of Cafeteria roenbergensis.</title>
        <authorList>
            <person name="Fischer M.G."/>
            <person name="Hackl T."/>
            <person name="Roman M."/>
        </authorList>
    </citation>
    <scope>NUCLEOTIDE SEQUENCE [LARGE SCALE GENOMIC DNA]</scope>
    <source>
        <strain evidence="2 6">BVI</strain>
        <strain evidence="4 5">E4-10P</strain>
        <strain evidence="3 7">RCC970-E3</strain>
    </source>
</reference>
<evidence type="ECO:0000313" key="3">
    <source>
        <dbReference type="EMBL" id="KAA0172182.1"/>
    </source>
</evidence>
<dbReference type="AlphaFoldDB" id="A0A5A8CAA7"/>
<dbReference type="EMBL" id="VLTN01000041">
    <property type="protein sequence ID" value="KAA0149587.1"/>
    <property type="molecule type" value="Genomic_DNA"/>
</dbReference>
<dbReference type="EMBL" id="VLTO01000005">
    <property type="protein sequence ID" value="KAA0177074.1"/>
    <property type="molecule type" value="Genomic_DNA"/>
</dbReference>
<accession>A0A5A8CAA7</accession>
<evidence type="ECO:0000313" key="5">
    <source>
        <dbReference type="Proteomes" id="UP000322899"/>
    </source>
</evidence>